<dbReference type="PhylomeDB" id="A0A061B4H6"/>
<evidence type="ECO:0000256" key="4">
    <source>
        <dbReference type="ARBA" id="ARBA00022679"/>
    </source>
</evidence>
<dbReference type="InterPro" id="IPR015424">
    <property type="entry name" value="PyrdxlP-dep_Trfase"/>
</dbReference>
<dbReference type="InterPro" id="IPR004838">
    <property type="entry name" value="NHTrfase_class1_PyrdxlP-BS"/>
</dbReference>
<dbReference type="Pfam" id="PF00155">
    <property type="entry name" value="Aminotran_1_2"/>
    <property type="match status" value="1"/>
</dbReference>
<keyword evidence="5" id="KW-0663">Pyridoxal phosphate</keyword>
<dbReference type="InterPro" id="IPR015422">
    <property type="entry name" value="PyrdxlP-dep_Trfase_small"/>
</dbReference>
<evidence type="ECO:0000256" key="3">
    <source>
        <dbReference type="ARBA" id="ARBA00022576"/>
    </source>
</evidence>
<dbReference type="AlphaFoldDB" id="A0A061B4H6"/>
<evidence type="ECO:0000313" key="7">
    <source>
        <dbReference type="EMBL" id="CDR44707.1"/>
    </source>
</evidence>
<reference evidence="7" key="1">
    <citation type="journal article" date="2014" name="Genome Announc.">
        <title>Genome sequence of the yeast Cyberlindnera fabianii (Hansenula fabianii).</title>
        <authorList>
            <person name="Freel K.C."/>
            <person name="Sarilar V."/>
            <person name="Neuveglise C."/>
            <person name="Devillers H."/>
            <person name="Friedrich A."/>
            <person name="Schacherer J."/>
        </authorList>
    </citation>
    <scope>NUCLEOTIDE SEQUENCE</scope>
    <source>
        <strain evidence="7">YJS4271</strain>
    </source>
</reference>
<keyword evidence="3" id="KW-0032">Aminotransferase</keyword>
<sequence>MFWRSSVPKRLVHKMASKLPSHNPYFNASGKDIWSLINESAATAATKSDREIINLGQGFFSYSPPKFVIEAAKTALDTPMNNQYAHTRGKPTLLNALAKTYTKRYGREVKTDEILVTTGANEALLTILTGFLQKEDEVIVFEPFFDQYISNIEIPGGKVVYVPLHPPADMSKRNVKGEEWAIDFDELEAAITEKTKFILINTPHNPIGKVFSRDELTKIGALAVKHNILIISDEVYENLYYGDEFPRIATLSPEINDRTLSIFSAGKSFAATGWRIGWIIGNPELVKYASLAHTRICFSTPAPLQEACATALLEAGTNGYFEKTREEYRHKYEILTKVFTELGLPYTIADGAYYLLVDFSKVKIPEDYPYNDDFKDRAKDFKTAYWLINELGVVTIPPTEFYIKEHEHLAENLLRFALCKDDEVLEKAVVRLRELKKFIV</sequence>
<dbReference type="EMBL" id="LK052900">
    <property type="protein sequence ID" value="CDR44707.1"/>
    <property type="molecule type" value="Genomic_DNA"/>
</dbReference>
<feature type="domain" description="Aminotransferase class I/classII large" evidence="6">
    <location>
        <begin position="51"/>
        <end position="432"/>
    </location>
</feature>
<dbReference type="GO" id="GO:0030170">
    <property type="term" value="F:pyridoxal phosphate binding"/>
    <property type="evidence" value="ECO:0007669"/>
    <property type="project" value="InterPro"/>
</dbReference>
<evidence type="ECO:0000256" key="1">
    <source>
        <dbReference type="ARBA" id="ARBA00001933"/>
    </source>
</evidence>
<dbReference type="GO" id="GO:0005739">
    <property type="term" value="C:mitochondrion"/>
    <property type="evidence" value="ECO:0007669"/>
    <property type="project" value="TreeGrafter"/>
</dbReference>
<dbReference type="PROSITE" id="PS00105">
    <property type="entry name" value="AA_TRANSFER_CLASS_1"/>
    <property type="match status" value="1"/>
</dbReference>
<dbReference type="PANTHER" id="PTHR43807">
    <property type="entry name" value="FI04487P"/>
    <property type="match status" value="1"/>
</dbReference>
<dbReference type="FunFam" id="3.40.640.10:FF:000024">
    <property type="entry name" value="Kynurenine--oxoglutarate transaminase 3"/>
    <property type="match status" value="1"/>
</dbReference>
<organism evidence="7">
    <name type="scientific">Cyberlindnera fabianii</name>
    <name type="common">Yeast</name>
    <name type="synonym">Hansenula fabianii</name>
    <dbReference type="NCBI Taxonomy" id="36022"/>
    <lineage>
        <taxon>Eukaryota</taxon>
        <taxon>Fungi</taxon>
        <taxon>Dikarya</taxon>
        <taxon>Ascomycota</taxon>
        <taxon>Saccharomycotina</taxon>
        <taxon>Saccharomycetes</taxon>
        <taxon>Phaffomycetales</taxon>
        <taxon>Phaffomycetaceae</taxon>
        <taxon>Cyberlindnera</taxon>
    </lineage>
</organism>
<dbReference type="CDD" id="cd00609">
    <property type="entry name" value="AAT_like"/>
    <property type="match status" value="1"/>
</dbReference>
<evidence type="ECO:0000256" key="5">
    <source>
        <dbReference type="ARBA" id="ARBA00022898"/>
    </source>
</evidence>
<dbReference type="InterPro" id="IPR004839">
    <property type="entry name" value="Aminotransferase_I/II_large"/>
</dbReference>
<proteinExistence type="inferred from homology"/>
<name>A0A061B4H6_CYBFA</name>
<accession>A0A061B4H6</accession>
<comment type="similarity">
    <text evidence="2">Belongs to the class-I pyridoxal-phosphate-dependent aminotransferase family.</text>
</comment>
<dbReference type="SUPFAM" id="SSF53383">
    <property type="entry name" value="PLP-dependent transferases"/>
    <property type="match status" value="1"/>
</dbReference>
<dbReference type="InterPro" id="IPR051326">
    <property type="entry name" value="Kynurenine-oxoglutarate_AT"/>
</dbReference>
<gene>
    <name evidence="7" type="ORF">CYFA0S_15e01772g</name>
</gene>
<keyword evidence="4" id="KW-0808">Transferase</keyword>
<evidence type="ECO:0000259" key="6">
    <source>
        <dbReference type="Pfam" id="PF00155"/>
    </source>
</evidence>
<dbReference type="Gene3D" id="3.90.1150.10">
    <property type="entry name" value="Aspartate Aminotransferase, domain 1"/>
    <property type="match status" value="1"/>
</dbReference>
<dbReference type="Gene3D" id="3.40.640.10">
    <property type="entry name" value="Type I PLP-dependent aspartate aminotransferase-like (Major domain)"/>
    <property type="match status" value="1"/>
</dbReference>
<dbReference type="PANTHER" id="PTHR43807:SF20">
    <property type="entry name" value="FI04487P"/>
    <property type="match status" value="1"/>
</dbReference>
<dbReference type="OrthoDB" id="2414662at2759"/>
<dbReference type="GO" id="GO:0016212">
    <property type="term" value="F:kynurenine-oxoglutarate transaminase activity"/>
    <property type="evidence" value="ECO:0007669"/>
    <property type="project" value="TreeGrafter"/>
</dbReference>
<protein>
    <submittedName>
        <fullName evidence="7">CYFA0S15e01772g1_1</fullName>
    </submittedName>
</protein>
<dbReference type="VEuPathDB" id="FungiDB:BON22_1709"/>
<dbReference type="InterPro" id="IPR015421">
    <property type="entry name" value="PyrdxlP-dep_Trfase_major"/>
</dbReference>
<comment type="cofactor">
    <cofactor evidence="1">
        <name>pyridoxal 5'-phosphate</name>
        <dbReference type="ChEBI" id="CHEBI:597326"/>
    </cofactor>
</comment>
<evidence type="ECO:0000256" key="2">
    <source>
        <dbReference type="ARBA" id="ARBA00007441"/>
    </source>
</evidence>